<organism evidence="1 2">
    <name type="scientific">Candidatus Zambryskibacteria bacterium RIFOXYC1_FULL_39_10</name>
    <dbReference type="NCBI Taxonomy" id="1802779"/>
    <lineage>
        <taxon>Bacteria</taxon>
        <taxon>Candidatus Zambryskiibacteriota</taxon>
    </lineage>
</organism>
<accession>A0A1G2UXZ2</accession>
<reference evidence="1 2" key="1">
    <citation type="journal article" date="2016" name="Nat. Commun.">
        <title>Thousands of microbial genomes shed light on interconnected biogeochemical processes in an aquifer system.</title>
        <authorList>
            <person name="Anantharaman K."/>
            <person name="Brown C.T."/>
            <person name="Hug L.A."/>
            <person name="Sharon I."/>
            <person name="Castelle C.J."/>
            <person name="Probst A.J."/>
            <person name="Thomas B.C."/>
            <person name="Singh A."/>
            <person name="Wilkins M.J."/>
            <person name="Karaoz U."/>
            <person name="Brodie E.L."/>
            <person name="Williams K.H."/>
            <person name="Hubbard S.S."/>
            <person name="Banfield J.F."/>
        </authorList>
    </citation>
    <scope>NUCLEOTIDE SEQUENCE [LARGE SCALE GENOMIC DNA]</scope>
</reference>
<dbReference type="AlphaFoldDB" id="A0A1G2UXZ2"/>
<gene>
    <name evidence="1" type="ORF">A2431_02690</name>
</gene>
<evidence type="ECO:0000313" key="2">
    <source>
        <dbReference type="Proteomes" id="UP000177697"/>
    </source>
</evidence>
<dbReference type="EMBL" id="MHWW01000025">
    <property type="protein sequence ID" value="OHB14240.1"/>
    <property type="molecule type" value="Genomic_DNA"/>
</dbReference>
<proteinExistence type="predicted"/>
<protein>
    <submittedName>
        <fullName evidence="1">Uncharacterized protein</fullName>
    </submittedName>
</protein>
<evidence type="ECO:0000313" key="1">
    <source>
        <dbReference type="EMBL" id="OHB14240.1"/>
    </source>
</evidence>
<name>A0A1G2UXZ2_9BACT</name>
<sequence length="98" mass="11236">MGGWVIDWWGRKQMNKCNYLIPGFHHGITDEDRESECLLPYGHSGYHLNKLSDGGYLSWGGDSCDEDCNWCGECFNYREISEAEALEILKDPNKNNSD</sequence>
<comment type="caution">
    <text evidence="1">The sequence shown here is derived from an EMBL/GenBank/DDBJ whole genome shotgun (WGS) entry which is preliminary data.</text>
</comment>
<dbReference type="Proteomes" id="UP000177697">
    <property type="component" value="Unassembled WGS sequence"/>
</dbReference>